<feature type="compositionally biased region" description="Basic and acidic residues" evidence="1">
    <location>
        <begin position="186"/>
        <end position="201"/>
    </location>
</feature>
<reference evidence="5" key="1">
    <citation type="submission" date="2017-02" db="UniProtKB">
        <authorList>
            <consortium name="WormBaseParasite"/>
        </authorList>
    </citation>
    <scope>IDENTIFICATION</scope>
</reference>
<dbReference type="Proteomes" id="UP000274131">
    <property type="component" value="Unassembled WGS sequence"/>
</dbReference>
<accession>A0A0N4V8V8</accession>
<keyword evidence="2" id="KW-0812">Transmembrane</keyword>
<evidence type="ECO:0000256" key="1">
    <source>
        <dbReference type="SAM" id="MobiDB-lite"/>
    </source>
</evidence>
<feature type="transmembrane region" description="Helical" evidence="2">
    <location>
        <begin position="35"/>
        <end position="56"/>
    </location>
</feature>
<sequence>MRAIVYKSTDYCSAAGEEKLNQFLMMWHFGVQREYFDLLIRLIPYGLQLLFLSIVYPEVFPNIYTPPRQFMKAQKKTPIEFFEPSKSQKIDEISKTKTTTECRRQISPSTSCFFNESFKNQALRSSSFSSAMTEDIETFESKMLSYAASKNNKYQNSSLLSFNGKDKAFVSPVVPKKKIPTRRSHAKDNSQQDYHRERTYESDGLTYSSNKRAKPEGSSVLRHNLSMVKHIERIRSARAAESFSNSSMLDCKRCESISKTAGYNRPTRTRRGIPKEVESTPRRMFPMKKRCNLLDVK</sequence>
<feature type="compositionally biased region" description="Basic residues" evidence="1">
    <location>
        <begin position="176"/>
        <end position="185"/>
    </location>
</feature>
<keyword evidence="2" id="KW-0472">Membrane</keyword>
<evidence type="ECO:0000256" key="2">
    <source>
        <dbReference type="SAM" id="Phobius"/>
    </source>
</evidence>
<feature type="region of interest" description="Disordered" evidence="1">
    <location>
        <begin position="176"/>
        <end position="217"/>
    </location>
</feature>
<dbReference type="AlphaFoldDB" id="A0A0N4V8V8"/>
<dbReference type="EMBL" id="UXUI01008484">
    <property type="protein sequence ID" value="VDD91622.1"/>
    <property type="molecule type" value="Genomic_DNA"/>
</dbReference>
<evidence type="ECO:0000313" key="4">
    <source>
        <dbReference type="Proteomes" id="UP000274131"/>
    </source>
</evidence>
<name>A0A0N4V8V8_ENTVE</name>
<evidence type="ECO:0000313" key="3">
    <source>
        <dbReference type="EMBL" id="VDD91622.1"/>
    </source>
</evidence>
<proteinExistence type="predicted"/>
<protein>
    <submittedName>
        <fullName evidence="3 5">Uncharacterized protein</fullName>
    </submittedName>
</protein>
<gene>
    <name evidence="3" type="ORF">EVEC_LOCUS6373</name>
</gene>
<evidence type="ECO:0000313" key="5">
    <source>
        <dbReference type="WBParaSite" id="EVEC_0000682501-mRNA-1"/>
    </source>
</evidence>
<dbReference type="WBParaSite" id="EVEC_0000682501-mRNA-1">
    <property type="protein sequence ID" value="EVEC_0000682501-mRNA-1"/>
    <property type="gene ID" value="EVEC_0000682501"/>
</dbReference>
<keyword evidence="4" id="KW-1185">Reference proteome</keyword>
<organism evidence="5">
    <name type="scientific">Enterobius vermicularis</name>
    <name type="common">Human pinworm</name>
    <dbReference type="NCBI Taxonomy" id="51028"/>
    <lineage>
        <taxon>Eukaryota</taxon>
        <taxon>Metazoa</taxon>
        <taxon>Ecdysozoa</taxon>
        <taxon>Nematoda</taxon>
        <taxon>Chromadorea</taxon>
        <taxon>Rhabditida</taxon>
        <taxon>Spirurina</taxon>
        <taxon>Oxyuridomorpha</taxon>
        <taxon>Oxyuroidea</taxon>
        <taxon>Oxyuridae</taxon>
        <taxon>Enterobius</taxon>
    </lineage>
</organism>
<reference evidence="3 4" key="2">
    <citation type="submission" date="2018-10" db="EMBL/GenBank/DDBJ databases">
        <authorList>
            <consortium name="Pathogen Informatics"/>
        </authorList>
    </citation>
    <scope>NUCLEOTIDE SEQUENCE [LARGE SCALE GENOMIC DNA]</scope>
</reference>
<keyword evidence="2" id="KW-1133">Transmembrane helix</keyword>